<organism evidence="1">
    <name type="scientific">Amphimedon queenslandica</name>
    <name type="common">Sponge</name>
    <dbReference type="NCBI Taxonomy" id="400682"/>
    <lineage>
        <taxon>Eukaryota</taxon>
        <taxon>Metazoa</taxon>
        <taxon>Porifera</taxon>
        <taxon>Demospongiae</taxon>
        <taxon>Heteroscleromorpha</taxon>
        <taxon>Haplosclerida</taxon>
        <taxon>Niphatidae</taxon>
        <taxon>Amphimedon</taxon>
    </lineage>
</organism>
<dbReference type="STRING" id="400682.A0A1X7SDP2"/>
<name>A0A1X7SDP2_AMPQE</name>
<reference evidence="1" key="1">
    <citation type="submission" date="2017-05" db="UniProtKB">
        <authorList>
            <consortium name="EnsemblMetazoa"/>
        </authorList>
    </citation>
    <scope>IDENTIFICATION</scope>
</reference>
<sequence>DITSHVEVNGGVVVENIPIGNAWGGTQVNEAFSKLLQEIVNDPEFEKFLAIKDRSQSQSKAVLNGIIYREFEEQKLLFGQGKAEEEITINLPRPFAEFFDVVLEAGTREMQGVEYEDDTLYINRAVVVSKLFGPALDGILECTLKALEGNDYEVDTFYLVGGFGGCKYVHEKISPAIKEVYSAKGRQCTVLVPPDPHLAVATGAVMWRRNPDIVKARRSDATYGIGISSVFDPNLHDEHYKYYDEEDEQHRCKNIFCIFLEKGELIKADEAITIDLVPFKQSNTQSLIAIYSTPNLGVKYIEDKNGTETVSKIGQLLIDIPNP</sequence>
<dbReference type="InParanoid" id="A0A1X7SDP2"/>
<dbReference type="OMA" id="WININIP"/>
<dbReference type="EnsemblMetazoa" id="Aqu2.1.00176_001">
    <property type="protein sequence ID" value="Aqu2.1.00176_001"/>
    <property type="gene ID" value="Aqu2.1.00176"/>
</dbReference>
<accession>A0A1X7SDP2</accession>
<protein>
    <recommendedName>
        <fullName evidence="2">Actin-like ATPase domain-containing protein</fullName>
    </recommendedName>
</protein>
<dbReference type="PANTHER" id="PTHR14187">
    <property type="entry name" value="ALPHA KINASE/ELONGATION FACTOR 2 KINASE"/>
    <property type="match status" value="1"/>
</dbReference>
<dbReference type="SUPFAM" id="SSF53067">
    <property type="entry name" value="Actin-like ATPase domain"/>
    <property type="match status" value="1"/>
</dbReference>
<proteinExistence type="predicted"/>
<dbReference type="eggNOG" id="KOG0101">
    <property type="taxonomic scope" value="Eukaryota"/>
</dbReference>
<evidence type="ECO:0008006" key="2">
    <source>
        <dbReference type="Google" id="ProtNLM"/>
    </source>
</evidence>
<dbReference type="PANTHER" id="PTHR14187:SF5">
    <property type="entry name" value="HEAT SHOCK 70 KDA PROTEIN 12A"/>
    <property type="match status" value="1"/>
</dbReference>
<dbReference type="AlphaFoldDB" id="A0A1X7SDP2"/>
<evidence type="ECO:0000313" key="1">
    <source>
        <dbReference type="EnsemblMetazoa" id="Aqu2.1.00176_001"/>
    </source>
</evidence>
<dbReference type="InterPro" id="IPR043129">
    <property type="entry name" value="ATPase_NBD"/>
</dbReference>